<sequence>MALALLLSFTSPLAQAAPFTPANDAEVVERLPARAADDPTLRRVESLRKQLAAQPQDAALRIEIARRYFDLAMAQGDPRYVGYASGAIAPLASADPRDAAYWLVRGQLEQYNHDFEAALASLARAAELAPALADAYAWRAAIFMVQARAREALAECERLAPLAEPLWAVGCRAYARAGLGELQPAFDELSRAAGASPQATPAVRLWADTRLAEMALRLQRPEDAERFFRRALGLDITDQFLLAAYADFLLARQRAPEALKLLAGWERSDILLLRLALAGRAANDPRANEWTGELRERFQAAARRGDTLHEWEAARFELEVENRPERALQLAAENYKKQKEPRDAEMLMRTALAANRPAAAEPALAWLRSSGYQDPALAALSQQLAAKGGQR</sequence>
<organism evidence="2 3">
    <name type="scientific">Ramlibacter tataouinensis (strain ATCC BAA-407 / DSM 14655 / LMG 21543 / TTB310)</name>
    <dbReference type="NCBI Taxonomy" id="365046"/>
    <lineage>
        <taxon>Bacteria</taxon>
        <taxon>Pseudomonadati</taxon>
        <taxon>Pseudomonadota</taxon>
        <taxon>Betaproteobacteria</taxon>
        <taxon>Burkholderiales</taxon>
        <taxon>Comamonadaceae</taxon>
        <taxon>Ramlibacter</taxon>
    </lineage>
</organism>
<dbReference type="STRING" id="365046.Rta_21260"/>
<dbReference type="KEGG" id="rta:Rta_21260"/>
<evidence type="ECO:0000256" key="1">
    <source>
        <dbReference type="SAM" id="SignalP"/>
    </source>
</evidence>
<reference evidence="3" key="1">
    <citation type="submission" date="2006-01" db="EMBL/GenBank/DDBJ databases">
        <title>Genome of the cyst-dividing bacterium Ramlibacter tataouinensis.</title>
        <authorList>
            <person name="Barakat M."/>
            <person name="Ortet P."/>
            <person name="De Luca G."/>
            <person name="Jourlin-Castelli C."/>
            <person name="Ansaldi M."/>
            <person name="Py B."/>
            <person name="Fichant G."/>
            <person name="Coutinho P."/>
            <person name="Voulhoux R."/>
            <person name="Bastien O."/>
            <person name="Roy S."/>
            <person name="Marechal E."/>
            <person name="Henrissat B."/>
            <person name="Quentin Y."/>
            <person name="Noirot P."/>
            <person name="Filloux A."/>
            <person name="Mejean V."/>
            <person name="DuBow M."/>
            <person name="Barras F."/>
            <person name="Heulin T."/>
        </authorList>
    </citation>
    <scope>NUCLEOTIDE SEQUENCE [LARGE SCALE GENOMIC DNA]</scope>
    <source>
        <strain evidence="3">ATCC BAA-407 / DSM 14655 / LMG 21543 / TTB310</strain>
    </source>
</reference>
<proteinExistence type="predicted"/>
<feature type="signal peptide" evidence="1">
    <location>
        <begin position="1"/>
        <end position="16"/>
    </location>
</feature>
<dbReference type="eggNOG" id="COG0457">
    <property type="taxonomic scope" value="Bacteria"/>
</dbReference>
<dbReference type="SUPFAM" id="SSF48452">
    <property type="entry name" value="TPR-like"/>
    <property type="match status" value="2"/>
</dbReference>
<feature type="chain" id="PRO_5003335420" evidence="1">
    <location>
        <begin position="17"/>
        <end position="391"/>
    </location>
</feature>
<dbReference type="PATRIC" id="fig|365046.3.peg.2177"/>
<protein>
    <submittedName>
        <fullName evidence="2">Uncharacterized protein</fullName>
    </submittedName>
</protein>
<dbReference type="InterPro" id="IPR011990">
    <property type="entry name" value="TPR-like_helical_dom_sf"/>
</dbReference>
<dbReference type="AlphaFoldDB" id="F5XZ51"/>
<name>F5XZ51_RAMTT</name>
<dbReference type="EMBL" id="CP000245">
    <property type="protein sequence ID" value="AEG93221.1"/>
    <property type="molecule type" value="Genomic_DNA"/>
</dbReference>
<keyword evidence="3" id="KW-1185">Reference proteome</keyword>
<accession>F5XZ51</accession>
<dbReference type="Gene3D" id="1.25.40.10">
    <property type="entry name" value="Tetratricopeptide repeat domain"/>
    <property type="match status" value="1"/>
</dbReference>
<dbReference type="HOGENOM" id="CLU_059885_0_0_4"/>
<evidence type="ECO:0000313" key="2">
    <source>
        <dbReference type="EMBL" id="AEG93221.1"/>
    </source>
</evidence>
<dbReference type="Proteomes" id="UP000008385">
    <property type="component" value="Chromosome"/>
</dbReference>
<reference evidence="2 3" key="2">
    <citation type="journal article" date="2011" name="PLoS ONE">
        <title>The Cyst-Dividing Bacterium Ramlibacter tataouinensis TTB310 Genome Reveals a Well-Stocked Toolbox for Adaptation to a Desert Environment.</title>
        <authorList>
            <person name="De Luca G."/>
            <person name="Barakat M."/>
            <person name="Ortet P."/>
            <person name="Fochesato S."/>
            <person name="Jourlin-Castelli C."/>
            <person name="Ansaldi M."/>
            <person name="Py B."/>
            <person name="Fichant G."/>
            <person name="Coutinho P.M."/>
            <person name="Voulhoux R."/>
            <person name="Bastien O."/>
            <person name="Marechal E."/>
            <person name="Henrissat B."/>
            <person name="Quentin Y."/>
            <person name="Noirot P."/>
            <person name="Filloux A."/>
            <person name="Mejean V."/>
            <person name="Dubow M.S."/>
            <person name="Barras F."/>
            <person name="Barbe V."/>
            <person name="Weissenbach J."/>
            <person name="Mihalcescu I."/>
            <person name="Vermeglio A."/>
            <person name="Achouak W."/>
            <person name="Heulin T."/>
        </authorList>
    </citation>
    <scope>NUCLEOTIDE SEQUENCE [LARGE SCALE GENOMIC DNA]</scope>
    <source>
        <strain evidence="3">ATCC BAA-407 / DSM 14655 / LMG 21543 / TTB310</strain>
    </source>
</reference>
<gene>
    <name evidence="2" type="ordered locus">Rta_21260</name>
</gene>
<keyword evidence="1" id="KW-0732">Signal</keyword>
<evidence type="ECO:0000313" key="3">
    <source>
        <dbReference type="Proteomes" id="UP000008385"/>
    </source>
</evidence>